<keyword evidence="2" id="KW-0238">DNA-binding</keyword>
<keyword evidence="3" id="KW-0804">Transcription</keyword>
<evidence type="ECO:0000313" key="5">
    <source>
        <dbReference type="EMBL" id="KTD79775.1"/>
    </source>
</evidence>
<dbReference type="EMBL" id="LNZC01000012">
    <property type="protein sequence ID" value="KTD79775.1"/>
    <property type="molecule type" value="Genomic_DNA"/>
</dbReference>
<reference evidence="5 6" key="1">
    <citation type="submission" date="2015-11" db="EMBL/GenBank/DDBJ databases">
        <title>Genomic analysis of 38 Legionella species identifies large and diverse effector repertoires.</title>
        <authorList>
            <person name="Burstein D."/>
            <person name="Amaro F."/>
            <person name="Zusman T."/>
            <person name="Lifshitz Z."/>
            <person name="Cohen O."/>
            <person name="Gilbert J.A."/>
            <person name="Pupko T."/>
            <person name="Shuman H.A."/>
            <person name="Segal G."/>
        </authorList>
    </citation>
    <scope>NUCLEOTIDE SEQUENCE [LARGE SCALE GENOMIC DNA]</scope>
    <source>
        <strain evidence="5 6">ATCC 49508</strain>
    </source>
</reference>
<dbReference type="PANTHER" id="PTHR44688:SF16">
    <property type="entry name" value="DNA-BINDING TRANSCRIPTIONAL ACTIVATOR DEVR_DOSR"/>
    <property type="match status" value="1"/>
</dbReference>
<dbReference type="PRINTS" id="PR00038">
    <property type="entry name" value="HTHLUXR"/>
</dbReference>
<dbReference type="PROSITE" id="PS00622">
    <property type="entry name" value="HTH_LUXR_1"/>
    <property type="match status" value="1"/>
</dbReference>
<dbReference type="GO" id="GO:0003677">
    <property type="term" value="F:DNA binding"/>
    <property type="evidence" value="ECO:0007669"/>
    <property type="project" value="UniProtKB-KW"/>
</dbReference>
<dbReference type="PATRIC" id="fig|45076.6.peg.1408"/>
<comment type="caution">
    <text evidence="5">The sequence shown here is derived from an EMBL/GenBank/DDBJ whole genome shotgun (WGS) entry which is preliminary data.</text>
</comment>
<organism evidence="5 6">
    <name type="scientific">Legionella worsleiensis</name>
    <dbReference type="NCBI Taxonomy" id="45076"/>
    <lineage>
        <taxon>Bacteria</taxon>
        <taxon>Pseudomonadati</taxon>
        <taxon>Pseudomonadota</taxon>
        <taxon>Gammaproteobacteria</taxon>
        <taxon>Legionellales</taxon>
        <taxon>Legionellaceae</taxon>
        <taxon>Legionella</taxon>
    </lineage>
</organism>
<sequence length="242" mass="28281">MIYKNSRTNRNTNKMHTHLLLDQIPGYFSILDANSNFLFGNAFSLKVSGFRTLDKMQGRSYCDMKCKASEQHSEFFRQDRLVIQQKKTLRILGRYCYHDDNWRIVYGEKFILKNEDNQLSSIAQHFYDVTHTNVFNLMILCEFDSKSNKSLGQQSFIIEDNYPEISLSERETECFFYLLRGHSAKSVSTKLNLSVRTVESYLENIKNKLNCTTKSELIEKAYSLGYLHIIPKALFQINSDQA</sequence>
<evidence type="ECO:0000313" key="6">
    <source>
        <dbReference type="Proteomes" id="UP000054662"/>
    </source>
</evidence>
<dbReference type="Gene3D" id="3.30.450.20">
    <property type="entry name" value="PAS domain"/>
    <property type="match status" value="1"/>
</dbReference>
<dbReference type="SUPFAM" id="SSF46894">
    <property type="entry name" value="C-terminal effector domain of the bipartite response regulators"/>
    <property type="match status" value="1"/>
</dbReference>
<dbReference type="SUPFAM" id="SSF55785">
    <property type="entry name" value="PYP-like sensor domain (PAS domain)"/>
    <property type="match status" value="1"/>
</dbReference>
<dbReference type="Proteomes" id="UP000054662">
    <property type="component" value="Unassembled WGS sequence"/>
</dbReference>
<name>A0A0W1AEM7_9GAMM</name>
<dbReference type="GO" id="GO:0006355">
    <property type="term" value="P:regulation of DNA-templated transcription"/>
    <property type="evidence" value="ECO:0007669"/>
    <property type="project" value="InterPro"/>
</dbReference>
<keyword evidence="1" id="KW-0805">Transcription regulation</keyword>
<dbReference type="SMART" id="SM00421">
    <property type="entry name" value="HTH_LUXR"/>
    <property type="match status" value="1"/>
</dbReference>
<evidence type="ECO:0000256" key="3">
    <source>
        <dbReference type="ARBA" id="ARBA00023163"/>
    </source>
</evidence>
<dbReference type="Pfam" id="PF00196">
    <property type="entry name" value="GerE"/>
    <property type="match status" value="1"/>
</dbReference>
<dbReference type="InterPro" id="IPR000792">
    <property type="entry name" value="Tscrpt_reg_LuxR_C"/>
</dbReference>
<gene>
    <name evidence="5" type="primary">luxR</name>
    <name evidence="5" type="ORF">Lwor_1289</name>
</gene>
<dbReference type="PROSITE" id="PS50043">
    <property type="entry name" value="HTH_LUXR_2"/>
    <property type="match status" value="1"/>
</dbReference>
<dbReference type="InterPro" id="IPR016032">
    <property type="entry name" value="Sig_transdc_resp-reg_C-effctor"/>
</dbReference>
<accession>A0A0W1AEM7</accession>
<protein>
    <submittedName>
        <fullName evidence="5">Transcriptional regulator LuxR</fullName>
    </submittedName>
</protein>
<dbReference type="STRING" id="45076.Lwor_1289"/>
<dbReference type="InterPro" id="IPR035965">
    <property type="entry name" value="PAS-like_dom_sf"/>
</dbReference>
<keyword evidence="6" id="KW-1185">Reference proteome</keyword>
<evidence type="ECO:0000256" key="1">
    <source>
        <dbReference type="ARBA" id="ARBA00023015"/>
    </source>
</evidence>
<dbReference type="AlphaFoldDB" id="A0A0W1AEM7"/>
<dbReference type="InterPro" id="IPR036388">
    <property type="entry name" value="WH-like_DNA-bd_sf"/>
</dbReference>
<evidence type="ECO:0000259" key="4">
    <source>
        <dbReference type="PROSITE" id="PS50043"/>
    </source>
</evidence>
<dbReference type="CDD" id="cd06170">
    <property type="entry name" value="LuxR_C_like"/>
    <property type="match status" value="1"/>
</dbReference>
<proteinExistence type="predicted"/>
<feature type="domain" description="HTH luxR-type" evidence="4">
    <location>
        <begin position="160"/>
        <end position="225"/>
    </location>
</feature>
<dbReference type="PANTHER" id="PTHR44688">
    <property type="entry name" value="DNA-BINDING TRANSCRIPTIONAL ACTIVATOR DEVR_DOSR"/>
    <property type="match status" value="1"/>
</dbReference>
<evidence type="ECO:0000256" key="2">
    <source>
        <dbReference type="ARBA" id="ARBA00023125"/>
    </source>
</evidence>
<dbReference type="Gene3D" id="1.10.10.10">
    <property type="entry name" value="Winged helix-like DNA-binding domain superfamily/Winged helix DNA-binding domain"/>
    <property type="match status" value="1"/>
</dbReference>
<dbReference type="OrthoDB" id="6065000at2"/>